<dbReference type="EMBL" id="JAXOJX010000004">
    <property type="protein sequence ID" value="MDZ5455900.1"/>
    <property type="molecule type" value="Genomic_DNA"/>
</dbReference>
<organism evidence="2 3">
    <name type="scientific">Azohydromonas lata</name>
    <dbReference type="NCBI Taxonomy" id="45677"/>
    <lineage>
        <taxon>Bacteria</taxon>
        <taxon>Pseudomonadati</taxon>
        <taxon>Pseudomonadota</taxon>
        <taxon>Betaproteobacteria</taxon>
        <taxon>Burkholderiales</taxon>
        <taxon>Sphaerotilaceae</taxon>
        <taxon>Azohydromonas</taxon>
    </lineage>
</organism>
<dbReference type="Gene3D" id="3.30.1330.80">
    <property type="entry name" value="Hypothetical protein, similar to alpha- acetolactate decarboxylase, domain 2"/>
    <property type="match status" value="1"/>
</dbReference>
<name>A0ABU5IBH1_9BURK</name>
<dbReference type="Proteomes" id="UP001293718">
    <property type="component" value="Unassembled WGS sequence"/>
</dbReference>
<keyword evidence="2" id="KW-0238">DNA-binding</keyword>
<dbReference type="Pfam" id="PF03479">
    <property type="entry name" value="PCC"/>
    <property type="match status" value="1"/>
</dbReference>
<dbReference type="CDD" id="cd11378">
    <property type="entry name" value="DUF296"/>
    <property type="match status" value="1"/>
</dbReference>
<dbReference type="InterPro" id="IPR005175">
    <property type="entry name" value="PPC_dom"/>
</dbReference>
<evidence type="ECO:0000259" key="1">
    <source>
        <dbReference type="PROSITE" id="PS51742"/>
    </source>
</evidence>
<dbReference type="GO" id="GO:0003677">
    <property type="term" value="F:DNA binding"/>
    <property type="evidence" value="ECO:0007669"/>
    <property type="project" value="UniProtKB-KW"/>
</dbReference>
<dbReference type="PROSITE" id="PS51742">
    <property type="entry name" value="PPC"/>
    <property type="match status" value="1"/>
</dbReference>
<dbReference type="PANTHER" id="PTHR34988:SF1">
    <property type="entry name" value="DNA-BINDING PROTEIN"/>
    <property type="match status" value="1"/>
</dbReference>
<protein>
    <submittedName>
        <fullName evidence="2">PPC domain-containing DNA-binding protein</fullName>
    </submittedName>
</protein>
<evidence type="ECO:0000313" key="3">
    <source>
        <dbReference type="Proteomes" id="UP001293718"/>
    </source>
</evidence>
<dbReference type="SUPFAM" id="SSF117856">
    <property type="entry name" value="AF0104/ALDC/Ptd012-like"/>
    <property type="match status" value="1"/>
</dbReference>
<gene>
    <name evidence="2" type="ORF">SM757_04890</name>
</gene>
<dbReference type="RefSeq" id="WP_322464585.1">
    <property type="nucleotide sequence ID" value="NZ_JAXOJX010000004.1"/>
</dbReference>
<reference evidence="2 3" key="1">
    <citation type="submission" date="2023-11" db="EMBL/GenBank/DDBJ databases">
        <title>Draft genome of Azohydromonas lata strain H1 (DSM1123), a polyhydroxyalkanoate producer.</title>
        <authorList>
            <person name="Traversa D."/>
            <person name="D'Addabbo P."/>
            <person name="Pazzani C."/>
            <person name="Manzari C."/>
            <person name="Chiara M."/>
            <person name="Scrascia M."/>
        </authorList>
    </citation>
    <scope>NUCLEOTIDE SEQUENCE [LARGE SCALE GENOMIC DNA]</scope>
    <source>
        <strain evidence="2 3">H1</strain>
    </source>
</reference>
<proteinExistence type="predicted"/>
<dbReference type="PANTHER" id="PTHR34988">
    <property type="entry name" value="PROTEIN, PUTATIVE-RELATED"/>
    <property type="match status" value="1"/>
</dbReference>
<accession>A0ABU5IBH1</accession>
<keyword evidence="3" id="KW-1185">Reference proteome</keyword>
<sequence>MKDDAFLPLRLHPGDDLRRALEAALAGQGCEAGFVAAGMGSLAQAQLRLAGAPEALRLDGPLEVLTLAGSVAVNGSHLHASLSDSQGRVLGGHLGYGCRVRTTAEVLLVLLPQWHFSREADPATGFDELVPRRRGQPPA</sequence>
<comment type="caution">
    <text evidence="2">The sequence shown here is derived from an EMBL/GenBank/DDBJ whole genome shotgun (WGS) entry which is preliminary data.</text>
</comment>
<evidence type="ECO:0000313" key="2">
    <source>
        <dbReference type="EMBL" id="MDZ5455900.1"/>
    </source>
</evidence>
<feature type="domain" description="PPC" evidence="1">
    <location>
        <begin position="1"/>
        <end position="132"/>
    </location>
</feature>